<feature type="domain" description="Thioredoxin" evidence="10">
    <location>
        <begin position="66"/>
        <end position="239"/>
    </location>
</feature>
<proteinExistence type="inferred from homology"/>
<gene>
    <name evidence="11" type="ORF">HOLleu_14111</name>
</gene>
<feature type="compositionally biased region" description="Basic and acidic residues" evidence="9">
    <location>
        <begin position="264"/>
        <end position="274"/>
    </location>
</feature>
<dbReference type="PANTHER" id="PTHR10681">
    <property type="entry name" value="THIOREDOXIN PEROXIDASE"/>
    <property type="match status" value="1"/>
</dbReference>
<dbReference type="GO" id="GO:0033554">
    <property type="term" value="P:cellular response to stress"/>
    <property type="evidence" value="ECO:0007669"/>
    <property type="project" value="TreeGrafter"/>
</dbReference>
<sequence>MKNDAQFGVMLRQLAIRTLASRTHHICGGRRLSQRFTSALLQQETKPSLNTIATRGLATSKTLQHVAIQQPAPDFQGKAVINGEFREVSLKDYKGKYLVLLFYPLDFTFVCPTEIIAFSQKANEFRDVNTQVIGISVDSEYSHLAWTNTSRKVGRISPFYVSACSLQQGGIGPINFPLLSDLQKKISRDYEVLLEDAGVALRGLFLIDPDGIIRHMSVNDLPVGRSVEEVLRLVKAFQFVETHGEVCPAGWQPDSETIKPNPEGSKEYFEKVNK</sequence>
<dbReference type="EC" id="1.11.1.24" evidence="2"/>
<evidence type="ECO:0000256" key="1">
    <source>
        <dbReference type="ARBA" id="ARBA00009796"/>
    </source>
</evidence>
<evidence type="ECO:0000256" key="9">
    <source>
        <dbReference type="SAM" id="MobiDB-lite"/>
    </source>
</evidence>
<dbReference type="SUPFAM" id="SSF52833">
    <property type="entry name" value="Thioredoxin-like"/>
    <property type="match status" value="1"/>
</dbReference>
<feature type="region of interest" description="Disordered" evidence="9">
    <location>
        <begin position="251"/>
        <end position="274"/>
    </location>
</feature>
<dbReference type="GO" id="GO:0005829">
    <property type="term" value="C:cytosol"/>
    <property type="evidence" value="ECO:0007669"/>
    <property type="project" value="TreeGrafter"/>
</dbReference>
<comment type="catalytic activity">
    <reaction evidence="8">
        <text>a hydroperoxide + [thioredoxin]-dithiol = an alcohol + [thioredoxin]-disulfide + H2O</text>
        <dbReference type="Rhea" id="RHEA:62620"/>
        <dbReference type="Rhea" id="RHEA-COMP:10698"/>
        <dbReference type="Rhea" id="RHEA-COMP:10700"/>
        <dbReference type="ChEBI" id="CHEBI:15377"/>
        <dbReference type="ChEBI" id="CHEBI:29950"/>
        <dbReference type="ChEBI" id="CHEBI:30879"/>
        <dbReference type="ChEBI" id="CHEBI:35924"/>
        <dbReference type="ChEBI" id="CHEBI:50058"/>
        <dbReference type="EC" id="1.11.1.24"/>
    </reaction>
</comment>
<comment type="similarity">
    <text evidence="1">Belongs to the peroxiredoxin family. AhpC/Prx1 subfamily.</text>
</comment>
<evidence type="ECO:0000256" key="6">
    <source>
        <dbReference type="ARBA" id="ARBA00023157"/>
    </source>
</evidence>
<dbReference type="GO" id="GO:0005739">
    <property type="term" value="C:mitochondrion"/>
    <property type="evidence" value="ECO:0007669"/>
    <property type="project" value="TreeGrafter"/>
</dbReference>
<keyword evidence="7" id="KW-0676">Redox-active center</keyword>
<evidence type="ECO:0000256" key="7">
    <source>
        <dbReference type="ARBA" id="ARBA00023284"/>
    </source>
</evidence>
<evidence type="ECO:0000256" key="3">
    <source>
        <dbReference type="ARBA" id="ARBA00022559"/>
    </source>
</evidence>
<dbReference type="Pfam" id="PF10417">
    <property type="entry name" value="1-cysPrx_C"/>
    <property type="match status" value="1"/>
</dbReference>
<dbReference type="GO" id="GO:0045454">
    <property type="term" value="P:cell redox homeostasis"/>
    <property type="evidence" value="ECO:0007669"/>
    <property type="project" value="TreeGrafter"/>
</dbReference>
<dbReference type="FunFam" id="3.40.30.10:FF:000003">
    <property type="entry name" value="Peroxiredoxin 1"/>
    <property type="match status" value="1"/>
</dbReference>
<dbReference type="EMBL" id="JAIZAY010000006">
    <property type="protein sequence ID" value="KAJ8039947.1"/>
    <property type="molecule type" value="Genomic_DNA"/>
</dbReference>
<evidence type="ECO:0000259" key="10">
    <source>
        <dbReference type="PROSITE" id="PS51352"/>
    </source>
</evidence>
<dbReference type="InterPro" id="IPR019479">
    <property type="entry name" value="Peroxiredoxin_C"/>
</dbReference>
<accession>A0A9Q1C768</accession>
<dbReference type="GO" id="GO:0042744">
    <property type="term" value="P:hydrogen peroxide catabolic process"/>
    <property type="evidence" value="ECO:0007669"/>
    <property type="project" value="TreeGrafter"/>
</dbReference>
<dbReference type="Gene3D" id="3.40.30.10">
    <property type="entry name" value="Glutaredoxin"/>
    <property type="match status" value="1"/>
</dbReference>
<dbReference type="AlphaFoldDB" id="A0A9Q1C768"/>
<evidence type="ECO:0000313" key="12">
    <source>
        <dbReference type="Proteomes" id="UP001152320"/>
    </source>
</evidence>
<keyword evidence="3" id="KW-0575">Peroxidase</keyword>
<evidence type="ECO:0000256" key="8">
    <source>
        <dbReference type="ARBA" id="ARBA00049091"/>
    </source>
</evidence>
<dbReference type="InterPro" id="IPR036249">
    <property type="entry name" value="Thioredoxin-like_sf"/>
</dbReference>
<keyword evidence="6" id="KW-1015">Disulfide bond</keyword>
<reference evidence="11" key="1">
    <citation type="submission" date="2021-10" db="EMBL/GenBank/DDBJ databases">
        <title>Tropical sea cucumber genome reveals ecological adaptation and Cuvierian tubules defense mechanism.</title>
        <authorList>
            <person name="Chen T."/>
        </authorList>
    </citation>
    <scope>NUCLEOTIDE SEQUENCE</scope>
    <source>
        <strain evidence="11">Nanhai2018</strain>
        <tissue evidence="11">Muscle</tissue>
    </source>
</reference>
<evidence type="ECO:0000256" key="2">
    <source>
        <dbReference type="ARBA" id="ARBA00013017"/>
    </source>
</evidence>
<dbReference type="OrthoDB" id="185659at2759"/>
<dbReference type="Pfam" id="PF00578">
    <property type="entry name" value="AhpC-TSA"/>
    <property type="match status" value="1"/>
</dbReference>
<keyword evidence="4" id="KW-0049">Antioxidant</keyword>
<dbReference type="GO" id="GO:0008379">
    <property type="term" value="F:thioredoxin peroxidase activity"/>
    <property type="evidence" value="ECO:0007669"/>
    <property type="project" value="TreeGrafter"/>
</dbReference>
<dbReference type="PANTHER" id="PTHR10681:SF128">
    <property type="entry name" value="THIOREDOXIN-DEPENDENT PEROXIDE REDUCTASE, MITOCHONDRIAL"/>
    <property type="match status" value="1"/>
</dbReference>
<keyword evidence="5" id="KW-0560">Oxidoreductase</keyword>
<dbReference type="InterPro" id="IPR000866">
    <property type="entry name" value="AhpC/TSA"/>
</dbReference>
<dbReference type="CDD" id="cd03015">
    <property type="entry name" value="PRX_Typ2cys"/>
    <property type="match status" value="1"/>
</dbReference>
<dbReference type="Proteomes" id="UP001152320">
    <property type="component" value="Chromosome 6"/>
</dbReference>
<dbReference type="InterPro" id="IPR013766">
    <property type="entry name" value="Thioredoxin_domain"/>
</dbReference>
<evidence type="ECO:0000313" key="11">
    <source>
        <dbReference type="EMBL" id="KAJ8039947.1"/>
    </source>
</evidence>
<protein>
    <recommendedName>
        <fullName evidence="2">thioredoxin-dependent peroxiredoxin</fullName>
        <ecNumber evidence="2">1.11.1.24</ecNumber>
    </recommendedName>
</protein>
<evidence type="ECO:0000256" key="4">
    <source>
        <dbReference type="ARBA" id="ARBA00022862"/>
    </source>
</evidence>
<comment type="caution">
    <text evidence="11">The sequence shown here is derived from an EMBL/GenBank/DDBJ whole genome shotgun (WGS) entry which is preliminary data.</text>
</comment>
<dbReference type="InterPro" id="IPR050217">
    <property type="entry name" value="Peroxiredoxin"/>
</dbReference>
<dbReference type="PROSITE" id="PS51352">
    <property type="entry name" value="THIOREDOXIN_2"/>
    <property type="match status" value="1"/>
</dbReference>
<organism evidence="11 12">
    <name type="scientific">Holothuria leucospilota</name>
    <name type="common">Black long sea cucumber</name>
    <name type="synonym">Mertensiothuria leucospilota</name>
    <dbReference type="NCBI Taxonomy" id="206669"/>
    <lineage>
        <taxon>Eukaryota</taxon>
        <taxon>Metazoa</taxon>
        <taxon>Echinodermata</taxon>
        <taxon>Eleutherozoa</taxon>
        <taxon>Echinozoa</taxon>
        <taxon>Holothuroidea</taxon>
        <taxon>Aspidochirotacea</taxon>
        <taxon>Aspidochirotida</taxon>
        <taxon>Holothuriidae</taxon>
        <taxon>Holothuria</taxon>
    </lineage>
</organism>
<evidence type="ECO:0000256" key="5">
    <source>
        <dbReference type="ARBA" id="ARBA00023002"/>
    </source>
</evidence>
<name>A0A9Q1C768_HOLLE</name>
<dbReference type="GO" id="GO:0006979">
    <property type="term" value="P:response to oxidative stress"/>
    <property type="evidence" value="ECO:0007669"/>
    <property type="project" value="TreeGrafter"/>
</dbReference>
<keyword evidence="12" id="KW-1185">Reference proteome</keyword>